<evidence type="ECO:0000256" key="10">
    <source>
        <dbReference type="PROSITE-ProRule" id="PRU10144"/>
    </source>
</evidence>
<dbReference type="GO" id="GO:0033214">
    <property type="term" value="P:siderophore-iron import into cell"/>
    <property type="evidence" value="ECO:0007669"/>
    <property type="project" value="TreeGrafter"/>
</dbReference>
<proteinExistence type="inferred from homology"/>
<keyword evidence="5 12" id="KW-0732">Signal</keyword>
<dbReference type="OrthoDB" id="9760494at2"/>
<keyword evidence="7 9" id="KW-0472">Membrane</keyword>
<evidence type="ECO:0000256" key="1">
    <source>
        <dbReference type="ARBA" id="ARBA00004571"/>
    </source>
</evidence>
<reference evidence="15 16" key="2">
    <citation type="submission" date="2018-03" db="EMBL/GenBank/DDBJ databases">
        <authorList>
            <person name="Keele B.F."/>
        </authorList>
    </citation>
    <scope>NUCLEOTIDE SEQUENCE [LARGE SCALE GENOMIC DNA]</scope>
    <source>
        <strain evidence="15 16">D13</strain>
    </source>
</reference>
<dbReference type="CDD" id="cd01347">
    <property type="entry name" value="ligand_gated_channel"/>
    <property type="match status" value="1"/>
</dbReference>
<dbReference type="InterPro" id="IPR037066">
    <property type="entry name" value="Plug_dom_sf"/>
</dbReference>
<keyword evidence="3 9" id="KW-1134">Transmembrane beta strand</keyword>
<feature type="domain" description="TonB-dependent receptor plug" evidence="14">
    <location>
        <begin position="46"/>
        <end position="155"/>
    </location>
</feature>
<comment type="similarity">
    <text evidence="9 11">Belongs to the TonB-dependent receptor family.</text>
</comment>
<evidence type="ECO:0000313" key="16">
    <source>
        <dbReference type="Proteomes" id="UP000241074"/>
    </source>
</evidence>
<evidence type="ECO:0000256" key="2">
    <source>
        <dbReference type="ARBA" id="ARBA00022448"/>
    </source>
</evidence>
<dbReference type="InterPro" id="IPR000531">
    <property type="entry name" value="Beta-barrel_TonB"/>
</dbReference>
<dbReference type="PANTHER" id="PTHR30442:SF0">
    <property type="entry name" value="FE(3+) DICITRATE TRANSPORT PROTEIN FECA"/>
    <property type="match status" value="1"/>
</dbReference>
<dbReference type="Gene3D" id="2.40.170.20">
    <property type="entry name" value="TonB-dependent receptor, beta-barrel domain"/>
    <property type="match status" value="1"/>
</dbReference>
<evidence type="ECO:0000256" key="12">
    <source>
        <dbReference type="SAM" id="SignalP"/>
    </source>
</evidence>
<dbReference type="RefSeq" id="WP_106891154.1">
    <property type="nucleotide sequence ID" value="NZ_CP027860.1"/>
</dbReference>
<dbReference type="InterPro" id="IPR012910">
    <property type="entry name" value="Plug_dom"/>
</dbReference>
<keyword evidence="8 9" id="KW-0998">Cell outer membrane</keyword>
<comment type="subcellular location">
    <subcellularLocation>
        <location evidence="1 9">Cell outer membrane</location>
        <topology evidence="1 9">Multi-pass membrane protein</topology>
    </subcellularLocation>
</comment>
<dbReference type="Proteomes" id="UP000241074">
    <property type="component" value="Chromosome"/>
</dbReference>
<feature type="short sequence motif" description="TonB C-terminal box" evidence="10">
    <location>
        <begin position="693"/>
        <end position="710"/>
    </location>
</feature>
<dbReference type="PANTHER" id="PTHR30442">
    <property type="entry name" value="IRON III DICITRATE TRANSPORT PROTEIN FECA"/>
    <property type="match status" value="1"/>
</dbReference>
<dbReference type="PROSITE" id="PS01156">
    <property type="entry name" value="TONB_DEPENDENT_REC_2"/>
    <property type="match status" value="1"/>
</dbReference>
<feature type="signal peptide" evidence="12">
    <location>
        <begin position="1"/>
        <end position="21"/>
    </location>
</feature>
<organism evidence="15 16">
    <name type="scientific">Ahniella affigens</name>
    <dbReference type="NCBI Taxonomy" id="2021234"/>
    <lineage>
        <taxon>Bacteria</taxon>
        <taxon>Pseudomonadati</taxon>
        <taxon>Pseudomonadota</taxon>
        <taxon>Gammaproteobacteria</taxon>
        <taxon>Lysobacterales</taxon>
        <taxon>Rhodanobacteraceae</taxon>
        <taxon>Ahniella</taxon>
    </lineage>
</organism>
<accession>A0A2P1PQV2</accession>
<evidence type="ECO:0000259" key="14">
    <source>
        <dbReference type="Pfam" id="PF07715"/>
    </source>
</evidence>
<evidence type="ECO:0000256" key="11">
    <source>
        <dbReference type="RuleBase" id="RU003357"/>
    </source>
</evidence>
<dbReference type="PROSITE" id="PS52016">
    <property type="entry name" value="TONB_DEPENDENT_REC_3"/>
    <property type="match status" value="1"/>
</dbReference>
<dbReference type="InterPro" id="IPR039426">
    <property type="entry name" value="TonB-dep_rcpt-like"/>
</dbReference>
<sequence>MNTSTLKRVVVPWILATSAYAGWGFAEPTSPKLKTVVVVGTREQAADQPGSAHTLEAADLERAHVLSVNEALRKVPGVVVRDEEGFGLRPNIGIRGLNPTRSTKVLLLEDGLPFTYAPYGDNASYFHAPIERYERIEVLKGTGMLRFGPQTIGGVVNYLTPEPPETFTTAIDLSAGSLGYRRARAQVGGKGQLLDVVQKQGDGARDNQALKQSDAHYKWTHEFGSDQRLTVRASVLSEDSMVTYSGLTDAEYRNFGPAYNPFANDRFQIERFGTSATWATPLGTRSSLVSNAYYYEFHRDWGRQSSSTTDGQCGSTFTNARLAGTRVNVDACNSRQNRNRDFTTLGLEPRLQSSWSLGSADSSLETGLRVHRETQDRLQFNGDSPIATTGRLVEHNERTVDAWSGFLQNRFEFDRFALIPALRYENVELTRRNRLGSGARGRDRVTAWIPGIGLTFAVNPDTTLFAGAHRGFAPPRVEDLIGNNGGSVDLDPESSRNIELGLRGQLLDQLTYELAAFHNDFGNQIAIGSIAGGSTPLAQGRARYQGVELSARTEFAPTTRHGLSPFLEFAVTSMPVAEQRSALIRVDNRQIVAGSGAGRRMPYAPKQTASLRMGLGNPTWDAAIEGVFVGSQFADFANTEAALMLGNGQFGELGAVTLVNLSGNYHPQLSGWTFYATMKNVFDRDYIADRTRGILPGAPRQLVIGASYRF</sequence>
<evidence type="ECO:0000256" key="5">
    <source>
        <dbReference type="ARBA" id="ARBA00022729"/>
    </source>
</evidence>
<dbReference type="GO" id="GO:0009279">
    <property type="term" value="C:cell outer membrane"/>
    <property type="evidence" value="ECO:0007669"/>
    <property type="project" value="UniProtKB-SubCell"/>
</dbReference>
<evidence type="ECO:0000256" key="3">
    <source>
        <dbReference type="ARBA" id="ARBA00022452"/>
    </source>
</evidence>
<feature type="domain" description="TonB-dependent receptor-like beta-barrel" evidence="13">
    <location>
        <begin position="240"/>
        <end position="681"/>
    </location>
</feature>
<evidence type="ECO:0000256" key="7">
    <source>
        <dbReference type="ARBA" id="ARBA00023136"/>
    </source>
</evidence>
<dbReference type="InterPro" id="IPR010917">
    <property type="entry name" value="TonB_rcpt_CS"/>
</dbReference>
<gene>
    <name evidence="15" type="ORF">C7S18_08485</name>
</gene>
<reference evidence="15 16" key="1">
    <citation type="submission" date="2018-03" db="EMBL/GenBank/DDBJ databases">
        <title>Ahniella affigens gen. nov., sp. nov., a gammaproteobacterium isolated from sandy soil near a stream.</title>
        <authorList>
            <person name="Ko Y."/>
            <person name="Kim J.-H."/>
        </authorList>
    </citation>
    <scope>NUCLEOTIDE SEQUENCE [LARGE SCALE GENOMIC DNA]</scope>
    <source>
        <strain evidence="15 16">D13</strain>
    </source>
</reference>
<dbReference type="KEGG" id="xba:C7S18_08485"/>
<evidence type="ECO:0000256" key="9">
    <source>
        <dbReference type="PROSITE-ProRule" id="PRU01360"/>
    </source>
</evidence>
<keyword evidence="2 9" id="KW-0813">Transport</keyword>
<dbReference type="Gene3D" id="2.170.130.10">
    <property type="entry name" value="TonB-dependent receptor, plug domain"/>
    <property type="match status" value="1"/>
</dbReference>
<dbReference type="InterPro" id="IPR036942">
    <property type="entry name" value="Beta-barrel_TonB_sf"/>
</dbReference>
<evidence type="ECO:0008006" key="17">
    <source>
        <dbReference type="Google" id="ProtNLM"/>
    </source>
</evidence>
<keyword evidence="4 9" id="KW-0812">Transmembrane</keyword>
<evidence type="ECO:0000256" key="8">
    <source>
        <dbReference type="ARBA" id="ARBA00023237"/>
    </source>
</evidence>
<evidence type="ECO:0000313" key="15">
    <source>
        <dbReference type="EMBL" id="AVP97230.1"/>
    </source>
</evidence>
<evidence type="ECO:0000256" key="4">
    <source>
        <dbReference type="ARBA" id="ARBA00022692"/>
    </source>
</evidence>
<dbReference type="Pfam" id="PF00593">
    <property type="entry name" value="TonB_dep_Rec_b-barrel"/>
    <property type="match status" value="1"/>
</dbReference>
<feature type="chain" id="PRO_5015201247" description="TonB-dependent receptor" evidence="12">
    <location>
        <begin position="22"/>
        <end position="710"/>
    </location>
</feature>
<keyword evidence="16" id="KW-1185">Reference proteome</keyword>
<dbReference type="AlphaFoldDB" id="A0A2P1PQV2"/>
<name>A0A2P1PQV2_9GAMM</name>
<protein>
    <recommendedName>
        <fullName evidence="17">TonB-dependent receptor</fullName>
    </recommendedName>
</protein>
<dbReference type="Pfam" id="PF07715">
    <property type="entry name" value="Plug"/>
    <property type="match status" value="1"/>
</dbReference>
<keyword evidence="6 11" id="KW-0798">TonB box</keyword>
<evidence type="ECO:0000259" key="13">
    <source>
        <dbReference type="Pfam" id="PF00593"/>
    </source>
</evidence>
<dbReference type="SUPFAM" id="SSF56935">
    <property type="entry name" value="Porins"/>
    <property type="match status" value="1"/>
</dbReference>
<dbReference type="EMBL" id="CP027860">
    <property type="protein sequence ID" value="AVP97230.1"/>
    <property type="molecule type" value="Genomic_DNA"/>
</dbReference>
<evidence type="ECO:0000256" key="6">
    <source>
        <dbReference type="ARBA" id="ARBA00023077"/>
    </source>
</evidence>